<dbReference type="Proteomes" id="UP000238479">
    <property type="component" value="Chromosome 4"/>
</dbReference>
<dbReference type="AlphaFoldDB" id="A0A2P6QRP0"/>
<keyword evidence="3" id="KW-1185">Reference proteome</keyword>
<keyword evidence="1" id="KW-1133">Transmembrane helix</keyword>
<dbReference type="EMBL" id="PDCK01000042">
    <property type="protein sequence ID" value="PRQ36856.1"/>
    <property type="molecule type" value="Genomic_DNA"/>
</dbReference>
<sequence length="163" mass="18020">MASASASASVVALALRVFKGMTAYMEEVQRCLGFNSTACINFVMTVVIAASFFDTVIVGELILIEIRGGVVVVLSFGLVLSYTKRMKRNGRKFVRFVRRCSLAEIGKGLVRWLVWAWHAYFFLIHLLKFLLAMARLGARICGAQPPGTEAIHDVSEAWTTLVT</sequence>
<evidence type="ECO:0008006" key="4">
    <source>
        <dbReference type="Google" id="ProtNLM"/>
    </source>
</evidence>
<evidence type="ECO:0000256" key="1">
    <source>
        <dbReference type="SAM" id="Phobius"/>
    </source>
</evidence>
<organism evidence="2 3">
    <name type="scientific">Rosa chinensis</name>
    <name type="common">China rose</name>
    <dbReference type="NCBI Taxonomy" id="74649"/>
    <lineage>
        <taxon>Eukaryota</taxon>
        <taxon>Viridiplantae</taxon>
        <taxon>Streptophyta</taxon>
        <taxon>Embryophyta</taxon>
        <taxon>Tracheophyta</taxon>
        <taxon>Spermatophyta</taxon>
        <taxon>Magnoliopsida</taxon>
        <taxon>eudicotyledons</taxon>
        <taxon>Gunneridae</taxon>
        <taxon>Pentapetalae</taxon>
        <taxon>rosids</taxon>
        <taxon>fabids</taxon>
        <taxon>Rosales</taxon>
        <taxon>Rosaceae</taxon>
        <taxon>Rosoideae</taxon>
        <taxon>Rosoideae incertae sedis</taxon>
        <taxon>Rosa</taxon>
    </lineage>
</organism>
<comment type="caution">
    <text evidence="2">The sequence shown here is derived from an EMBL/GenBank/DDBJ whole genome shotgun (WGS) entry which is preliminary data.</text>
</comment>
<keyword evidence="1" id="KW-0812">Transmembrane</keyword>
<feature type="transmembrane region" description="Helical" evidence="1">
    <location>
        <begin position="64"/>
        <end position="83"/>
    </location>
</feature>
<feature type="transmembrane region" description="Helical" evidence="1">
    <location>
        <begin position="35"/>
        <end position="57"/>
    </location>
</feature>
<gene>
    <name evidence="2" type="ORF">RchiOBHm_Chr4g0396191</name>
</gene>
<keyword evidence="1" id="KW-0472">Membrane</keyword>
<dbReference type="Gramene" id="PRQ36856">
    <property type="protein sequence ID" value="PRQ36856"/>
    <property type="gene ID" value="RchiOBHm_Chr4g0396191"/>
</dbReference>
<evidence type="ECO:0000313" key="2">
    <source>
        <dbReference type="EMBL" id="PRQ36856.1"/>
    </source>
</evidence>
<protein>
    <recommendedName>
        <fullName evidence="4">Transmembrane protein</fullName>
    </recommendedName>
</protein>
<accession>A0A2P6QRP0</accession>
<reference evidence="2 3" key="1">
    <citation type="journal article" date="2018" name="Nat. Genet.">
        <title>The Rosa genome provides new insights in the design of modern roses.</title>
        <authorList>
            <person name="Bendahmane M."/>
        </authorList>
    </citation>
    <scope>NUCLEOTIDE SEQUENCE [LARGE SCALE GENOMIC DNA]</scope>
    <source>
        <strain evidence="3">cv. Old Blush</strain>
    </source>
</reference>
<feature type="transmembrane region" description="Helical" evidence="1">
    <location>
        <begin position="112"/>
        <end position="131"/>
    </location>
</feature>
<name>A0A2P6QRP0_ROSCH</name>
<evidence type="ECO:0000313" key="3">
    <source>
        <dbReference type="Proteomes" id="UP000238479"/>
    </source>
</evidence>
<proteinExistence type="predicted"/>